<name>A0A378LB70_9GAMM</name>
<dbReference type="Gene3D" id="3.40.1540.10">
    <property type="entry name" value="Protein of unknown function DUF1780, putative endonuclease"/>
    <property type="match status" value="1"/>
</dbReference>
<dbReference type="InterPro" id="IPR037074">
    <property type="entry name" value="DUF1780_sf"/>
</dbReference>
<reference evidence="2 4" key="2">
    <citation type="submission" date="2018-06" db="EMBL/GenBank/DDBJ databases">
        <authorList>
            <consortium name="Pathogen Informatics"/>
            <person name="Doyle S."/>
        </authorList>
    </citation>
    <scope>NUCLEOTIDE SEQUENCE [LARGE SCALE GENOMIC DNA]</scope>
    <source>
        <strain evidence="2 4">NCTC11991</strain>
    </source>
</reference>
<protein>
    <submittedName>
        <fullName evidence="2">Uncharacterized protein</fullName>
    </submittedName>
</protein>
<evidence type="ECO:0000313" key="3">
    <source>
        <dbReference type="Proteomes" id="UP000054820"/>
    </source>
</evidence>
<keyword evidence="3" id="KW-1185">Reference proteome</keyword>
<accession>A0A378LB70</accession>
<organism evidence="2 4">
    <name type="scientific">Legionella steigerwaltii</name>
    <dbReference type="NCBI Taxonomy" id="460"/>
    <lineage>
        <taxon>Bacteria</taxon>
        <taxon>Pseudomonadati</taxon>
        <taxon>Pseudomonadota</taxon>
        <taxon>Gammaproteobacteria</taxon>
        <taxon>Legionellales</taxon>
        <taxon>Legionellaceae</taxon>
        <taxon>Legionella</taxon>
    </lineage>
</organism>
<dbReference type="EMBL" id="UGOY01000001">
    <property type="protein sequence ID" value="STY23560.1"/>
    <property type="molecule type" value="Genomic_DNA"/>
</dbReference>
<sequence>MSNFIKAMNEIEMVLIFLSAFNYKSTDENITIKSISQNDHSKIDVLLTHCHENYNFQIKQILYDSETMSASENNCVQGSTKAFIKYYRGETKTPPELLVFDKVQRPGIDVINDYISDKVNNLYPSDIKENLDLLIYLDTLALKFTEKCIHNNKQKLKTFGFRSIACVHSMNYASVIFISDKSPKILRESYGTIHDLKKGDFIYF</sequence>
<dbReference type="Proteomes" id="UP000255110">
    <property type="component" value="Unassembled WGS sequence"/>
</dbReference>
<evidence type="ECO:0000313" key="2">
    <source>
        <dbReference type="EMBL" id="STY23560.1"/>
    </source>
</evidence>
<dbReference type="EMBL" id="LNYZ01000007">
    <property type="protein sequence ID" value="KTD78970.1"/>
    <property type="molecule type" value="Genomic_DNA"/>
</dbReference>
<evidence type="ECO:0000313" key="1">
    <source>
        <dbReference type="EMBL" id="KTD78970.1"/>
    </source>
</evidence>
<gene>
    <name evidence="1" type="ORF">Lstg_0927</name>
    <name evidence="2" type="ORF">NCTC11991_02168</name>
</gene>
<dbReference type="Proteomes" id="UP000054820">
    <property type="component" value="Unassembled WGS sequence"/>
</dbReference>
<dbReference type="AlphaFoldDB" id="A0A378LB70"/>
<dbReference type="RefSeq" id="WP_058476510.1">
    <property type="nucleotide sequence ID" value="NZ_CAAAIO010000007.1"/>
</dbReference>
<reference evidence="1 3" key="1">
    <citation type="submission" date="2015-11" db="EMBL/GenBank/DDBJ databases">
        <title>Genomic analysis of 38 Legionella species identifies large and diverse effector repertoires.</title>
        <authorList>
            <person name="Burstein D."/>
            <person name="Amaro F."/>
            <person name="Zusman T."/>
            <person name="Lifshitz Z."/>
            <person name="Cohen O."/>
            <person name="Gilbert J.A."/>
            <person name="Pupko T."/>
            <person name="Shuman H.A."/>
            <person name="Segal G."/>
        </authorList>
    </citation>
    <scope>NUCLEOTIDE SEQUENCE [LARGE SCALE GENOMIC DNA]</scope>
    <source>
        <strain evidence="1 3">SC-18-C9</strain>
    </source>
</reference>
<proteinExistence type="predicted"/>
<evidence type="ECO:0000313" key="4">
    <source>
        <dbReference type="Proteomes" id="UP000255110"/>
    </source>
</evidence>